<gene>
    <name evidence="2" type="ORF">EYF80_025876</name>
</gene>
<proteinExistence type="predicted"/>
<organism evidence="2 3">
    <name type="scientific">Liparis tanakae</name>
    <name type="common">Tanaka's snailfish</name>
    <dbReference type="NCBI Taxonomy" id="230148"/>
    <lineage>
        <taxon>Eukaryota</taxon>
        <taxon>Metazoa</taxon>
        <taxon>Chordata</taxon>
        <taxon>Craniata</taxon>
        <taxon>Vertebrata</taxon>
        <taxon>Euteleostomi</taxon>
        <taxon>Actinopterygii</taxon>
        <taxon>Neopterygii</taxon>
        <taxon>Teleostei</taxon>
        <taxon>Neoteleostei</taxon>
        <taxon>Acanthomorphata</taxon>
        <taxon>Eupercaria</taxon>
        <taxon>Perciformes</taxon>
        <taxon>Cottioidei</taxon>
        <taxon>Cottales</taxon>
        <taxon>Liparidae</taxon>
        <taxon>Liparis</taxon>
    </lineage>
</organism>
<dbReference type="Proteomes" id="UP000314294">
    <property type="component" value="Unassembled WGS sequence"/>
</dbReference>
<feature type="region of interest" description="Disordered" evidence="1">
    <location>
        <begin position="125"/>
        <end position="149"/>
    </location>
</feature>
<dbReference type="AlphaFoldDB" id="A0A4Z2HGC0"/>
<accession>A0A4Z2HGC0</accession>
<keyword evidence="3" id="KW-1185">Reference proteome</keyword>
<evidence type="ECO:0000313" key="2">
    <source>
        <dbReference type="EMBL" id="TNN63882.1"/>
    </source>
</evidence>
<comment type="caution">
    <text evidence="2">The sequence shown here is derived from an EMBL/GenBank/DDBJ whole genome shotgun (WGS) entry which is preliminary data.</text>
</comment>
<protein>
    <submittedName>
        <fullName evidence="2">Uncharacterized protein</fullName>
    </submittedName>
</protein>
<reference evidence="2 3" key="1">
    <citation type="submission" date="2019-03" db="EMBL/GenBank/DDBJ databases">
        <title>First draft genome of Liparis tanakae, snailfish: a comprehensive survey of snailfish specific genes.</title>
        <authorList>
            <person name="Kim W."/>
            <person name="Song I."/>
            <person name="Jeong J.-H."/>
            <person name="Kim D."/>
            <person name="Kim S."/>
            <person name="Ryu S."/>
            <person name="Song J.Y."/>
            <person name="Lee S.K."/>
        </authorList>
    </citation>
    <scope>NUCLEOTIDE SEQUENCE [LARGE SCALE GENOMIC DNA]</scope>
    <source>
        <tissue evidence="2">Muscle</tissue>
    </source>
</reference>
<evidence type="ECO:0000313" key="3">
    <source>
        <dbReference type="Proteomes" id="UP000314294"/>
    </source>
</evidence>
<evidence type="ECO:0000256" key="1">
    <source>
        <dbReference type="SAM" id="MobiDB-lite"/>
    </source>
</evidence>
<name>A0A4Z2HGC0_9TELE</name>
<dbReference type="EMBL" id="SRLO01000263">
    <property type="protein sequence ID" value="TNN63882.1"/>
    <property type="molecule type" value="Genomic_DNA"/>
</dbReference>
<sequence>MLSHGTSLLSGYPWCLWGKPTGSGNGAATLDPNVGPPGTKRLEGMEPDQPEDPFHSLGQMLARIEEMRRAQAEVNRLVTSLWPSPVGFPPKHQGYCVSQGDGELGLTGVGGRETGADRAPGIRSRRRVTGNQGRPSADGPRETGVVGSSAGSWTSGFCSSAGSWTSGIRTSDGSKVGTSDGSWGSGASLQVANISLKTSLYILKHLVWSLINGGGRASSPALWFSSCSDGELAREIDY</sequence>
<dbReference type="OrthoDB" id="8016097at2759"/>